<evidence type="ECO:0000259" key="5">
    <source>
        <dbReference type="Pfam" id="PF00724"/>
    </source>
</evidence>
<organism evidence="6 7">
    <name type="scientific">Saccharothrix tamanrassetensis</name>
    <dbReference type="NCBI Taxonomy" id="1051531"/>
    <lineage>
        <taxon>Bacteria</taxon>
        <taxon>Bacillati</taxon>
        <taxon>Actinomycetota</taxon>
        <taxon>Actinomycetes</taxon>
        <taxon>Pseudonocardiales</taxon>
        <taxon>Pseudonocardiaceae</taxon>
        <taxon>Saccharothrix</taxon>
    </lineage>
</organism>
<keyword evidence="7" id="KW-1185">Reference proteome</keyword>
<dbReference type="AlphaFoldDB" id="A0A841CT22"/>
<dbReference type="CDD" id="cd02933">
    <property type="entry name" value="OYE_like_FMN"/>
    <property type="match status" value="1"/>
</dbReference>
<comment type="caution">
    <text evidence="6">The sequence shown here is derived from an EMBL/GenBank/DDBJ whole genome shotgun (WGS) entry which is preliminary data.</text>
</comment>
<dbReference type="InterPro" id="IPR045247">
    <property type="entry name" value="Oye-like"/>
</dbReference>
<protein>
    <submittedName>
        <fullName evidence="6">N-ethylmaleimide reductase</fullName>
        <ecNumber evidence="6">1.-.-.-</ecNumber>
    </submittedName>
</protein>
<proteinExistence type="inferred from homology"/>
<comment type="similarity">
    <text evidence="2">Belongs to the NADH:flavin oxidoreductase/NADH oxidase family.</text>
</comment>
<accession>A0A841CT22</accession>
<evidence type="ECO:0000256" key="1">
    <source>
        <dbReference type="ARBA" id="ARBA00001917"/>
    </source>
</evidence>
<feature type="domain" description="NADH:flavin oxidoreductase/NADH oxidase N-terminal" evidence="5">
    <location>
        <begin position="22"/>
        <end position="344"/>
    </location>
</feature>
<dbReference type="GO" id="GO:0005829">
    <property type="term" value="C:cytosol"/>
    <property type="evidence" value="ECO:0007669"/>
    <property type="project" value="UniProtKB-ARBA"/>
</dbReference>
<dbReference type="GO" id="GO:0016628">
    <property type="term" value="F:oxidoreductase activity, acting on the CH-CH group of donors, NAD or NADP as acceptor"/>
    <property type="evidence" value="ECO:0007669"/>
    <property type="project" value="UniProtKB-ARBA"/>
</dbReference>
<comment type="cofactor">
    <cofactor evidence="1">
        <name>FMN</name>
        <dbReference type="ChEBI" id="CHEBI:58210"/>
    </cofactor>
</comment>
<dbReference type="FunFam" id="3.20.20.70:FF:000059">
    <property type="entry name" value="N-ethylmaleimide reductase, FMN-linked"/>
    <property type="match status" value="1"/>
</dbReference>
<dbReference type="Pfam" id="PF00724">
    <property type="entry name" value="Oxidored_FMN"/>
    <property type="match status" value="1"/>
</dbReference>
<dbReference type="InterPro" id="IPR001155">
    <property type="entry name" value="OxRdtase_FMN_N"/>
</dbReference>
<dbReference type="GO" id="GO:0010181">
    <property type="term" value="F:FMN binding"/>
    <property type="evidence" value="ECO:0007669"/>
    <property type="project" value="InterPro"/>
</dbReference>
<dbReference type="EC" id="1.-.-.-" evidence="6"/>
<dbReference type="InterPro" id="IPR013785">
    <property type="entry name" value="Aldolase_TIM"/>
</dbReference>
<dbReference type="PANTHER" id="PTHR22893">
    <property type="entry name" value="NADH OXIDOREDUCTASE-RELATED"/>
    <property type="match status" value="1"/>
</dbReference>
<evidence type="ECO:0000256" key="3">
    <source>
        <dbReference type="ARBA" id="ARBA00023002"/>
    </source>
</evidence>
<evidence type="ECO:0000313" key="6">
    <source>
        <dbReference type="EMBL" id="MBB5959197.1"/>
    </source>
</evidence>
<feature type="region of interest" description="Disordered" evidence="4">
    <location>
        <begin position="350"/>
        <end position="377"/>
    </location>
</feature>
<evidence type="ECO:0000313" key="7">
    <source>
        <dbReference type="Proteomes" id="UP000547510"/>
    </source>
</evidence>
<evidence type="ECO:0000256" key="2">
    <source>
        <dbReference type="ARBA" id="ARBA00005979"/>
    </source>
</evidence>
<feature type="compositionally biased region" description="Acidic residues" evidence="4">
    <location>
        <begin position="368"/>
        <end position="377"/>
    </location>
</feature>
<sequence>MIQRVYLFGQVNPLEDTMTTAFDPLDLAGTRLANRVVMAPMTRSRAHGTIPTPAMAEYYAQRASAGLIITEGTQPSVVGQGYPDTPGLHSAEQVRAWRQVTDAVHAAGGVIFAQVMHTGRIGHPSLLPDDLHPVGVSAVRADGRVFTGEGMLDFVTPVELTPADIESTIADFAAAARNAVDAGFDGVELHGANGYLIHQFLAPNSNRRTDEWGGSVEGRIRFAVEVVKAVADAIGAHRVGLRISPANEYNDIRETDHREVYPALVDAVGPLGLAYLHIAEQDDRELTLALRKRFTSTLILNPYTPDGVTGPAELDLIADGTADAIAFGAMFLANPDLPARLAANGPFNTPDPTTFFGGDERGYTDYPASDEELLPAK</sequence>
<dbReference type="EMBL" id="JACHJN010000010">
    <property type="protein sequence ID" value="MBB5959197.1"/>
    <property type="molecule type" value="Genomic_DNA"/>
</dbReference>
<dbReference type="Gene3D" id="3.20.20.70">
    <property type="entry name" value="Aldolase class I"/>
    <property type="match status" value="1"/>
</dbReference>
<dbReference type="Proteomes" id="UP000547510">
    <property type="component" value="Unassembled WGS sequence"/>
</dbReference>
<gene>
    <name evidence="6" type="ORF">FHS29_005817</name>
</gene>
<dbReference type="SUPFAM" id="SSF51395">
    <property type="entry name" value="FMN-linked oxidoreductases"/>
    <property type="match status" value="1"/>
</dbReference>
<name>A0A841CT22_9PSEU</name>
<evidence type="ECO:0000256" key="4">
    <source>
        <dbReference type="SAM" id="MobiDB-lite"/>
    </source>
</evidence>
<keyword evidence="3 6" id="KW-0560">Oxidoreductase</keyword>
<dbReference type="PANTHER" id="PTHR22893:SF91">
    <property type="entry name" value="NADPH DEHYDROGENASE 2-RELATED"/>
    <property type="match status" value="1"/>
</dbReference>
<dbReference type="RefSeq" id="WP_246440929.1">
    <property type="nucleotide sequence ID" value="NZ_JACHJN010000010.1"/>
</dbReference>
<reference evidence="6 7" key="1">
    <citation type="submission" date="2020-08" db="EMBL/GenBank/DDBJ databases">
        <title>Genomic Encyclopedia of Type Strains, Phase III (KMG-III): the genomes of soil and plant-associated and newly described type strains.</title>
        <authorList>
            <person name="Whitman W."/>
        </authorList>
    </citation>
    <scope>NUCLEOTIDE SEQUENCE [LARGE SCALE GENOMIC DNA]</scope>
    <source>
        <strain evidence="6 7">CECT 8640</strain>
    </source>
</reference>